<keyword evidence="2" id="KW-0808">Transferase</keyword>
<keyword evidence="8" id="KW-1185">Reference proteome</keyword>
<dbReference type="Proteomes" id="UP001139336">
    <property type="component" value="Unassembled WGS sequence"/>
</dbReference>
<dbReference type="PANTHER" id="PTHR43085:SF1">
    <property type="entry name" value="PSEUDOURIDINE KINASE-RELATED"/>
    <property type="match status" value="1"/>
</dbReference>
<reference evidence="7" key="1">
    <citation type="submission" date="2022-01" db="EMBL/GenBank/DDBJ databases">
        <title>Corynebacterium sp. nov isolated from isolated from the feces of the greater white-fronted geese (Anser albifrons) at Poyang Lake, PR China.</title>
        <authorList>
            <person name="Liu Q."/>
        </authorList>
    </citation>
    <scope>NUCLEOTIDE SEQUENCE</scope>
    <source>
        <strain evidence="7">JCM 32435</strain>
    </source>
</reference>
<dbReference type="GO" id="GO:0016301">
    <property type="term" value="F:kinase activity"/>
    <property type="evidence" value="ECO:0007669"/>
    <property type="project" value="UniProtKB-KW"/>
</dbReference>
<dbReference type="GO" id="GO:0005524">
    <property type="term" value="F:ATP binding"/>
    <property type="evidence" value="ECO:0007669"/>
    <property type="project" value="UniProtKB-KW"/>
</dbReference>
<evidence type="ECO:0000313" key="8">
    <source>
        <dbReference type="Proteomes" id="UP001139336"/>
    </source>
</evidence>
<comment type="similarity">
    <text evidence="1">Belongs to the carbohydrate kinase PfkB family.</text>
</comment>
<proteinExistence type="inferred from homology"/>
<evidence type="ECO:0000313" key="7">
    <source>
        <dbReference type="EMBL" id="MCF4005574.1"/>
    </source>
</evidence>
<dbReference type="CDD" id="cd01167">
    <property type="entry name" value="bac_FRK"/>
    <property type="match status" value="1"/>
</dbReference>
<keyword evidence="4 7" id="KW-0418">Kinase</keyword>
<dbReference type="Gene3D" id="3.40.1190.20">
    <property type="match status" value="1"/>
</dbReference>
<keyword evidence="3" id="KW-0547">Nucleotide-binding</keyword>
<dbReference type="AlphaFoldDB" id="A0A9X1QLQ6"/>
<evidence type="ECO:0000256" key="1">
    <source>
        <dbReference type="ARBA" id="ARBA00010688"/>
    </source>
</evidence>
<dbReference type="InterPro" id="IPR029056">
    <property type="entry name" value="Ribokinase-like"/>
</dbReference>
<comment type="caution">
    <text evidence="7">The sequence shown here is derived from an EMBL/GenBank/DDBJ whole genome shotgun (WGS) entry which is preliminary data.</text>
</comment>
<dbReference type="EMBL" id="JAKGSI010000001">
    <property type="protein sequence ID" value="MCF4005574.1"/>
    <property type="molecule type" value="Genomic_DNA"/>
</dbReference>
<evidence type="ECO:0000256" key="3">
    <source>
        <dbReference type="ARBA" id="ARBA00022741"/>
    </source>
</evidence>
<keyword evidence="5" id="KW-0067">ATP-binding</keyword>
<dbReference type="RefSeq" id="WP_236117388.1">
    <property type="nucleotide sequence ID" value="NZ_JAKGSI010000001.1"/>
</dbReference>
<dbReference type="Pfam" id="PF00294">
    <property type="entry name" value="PfkB"/>
    <property type="match status" value="1"/>
</dbReference>
<evidence type="ECO:0000256" key="4">
    <source>
        <dbReference type="ARBA" id="ARBA00022777"/>
    </source>
</evidence>
<dbReference type="PANTHER" id="PTHR43085">
    <property type="entry name" value="HEXOKINASE FAMILY MEMBER"/>
    <property type="match status" value="1"/>
</dbReference>
<dbReference type="InterPro" id="IPR050306">
    <property type="entry name" value="PfkB_Carbo_kinase"/>
</dbReference>
<gene>
    <name evidence="7" type="ORF">L1O03_00030</name>
</gene>
<accession>A0A9X1QLQ6</accession>
<feature type="domain" description="Carbohydrate kinase PfkB" evidence="6">
    <location>
        <begin position="4"/>
        <end position="284"/>
    </location>
</feature>
<evidence type="ECO:0000259" key="6">
    <source>
        <dbReference type="Pfam" id="PF00294"/>
    </source>
</evidence>
<evidence type="ECO:0000256" key="2">
    <source>
        <dbReference type="ARBA" id="ARBA00022679"/>
    </source>
</evidence>
<protein>
    <submittedName>
        <fullName evidence="7">Carbohydrate kinase</fullName>
    </submittedName>
</protein>
<dbReference type="InterPro" id="IPR011611">
    <property type="entry name" value="PfkB_dom"/>
</dbReference>
<evidence type="ECO:0000256" key="5">
    <source>
        <dbReference type="ARBA" id="ARBA00022840"/>
    </source>
</evidence>
<dbReference type="SUPFAM" id="SSF53613">
    <property type="entry name" value="Ribokinase-like"/>
    <property type="match status" value="1"/>
</dbReference>
<sequence length="286" mass="29908">MLYVCGEALIDLVPCSSPAGGEGLAPLRPVPGGGPFNAACYCGLFDRTVAFVGRISQDPFGETLMGVLHSYGVDTRFVQRGSEPTTLAVASTGPDGSATYSFYLEGTADRLVDPQLPPLGAGDILSVGTLSLALEPGASRYAALVHEAARQGALVTLDPNIRALTATPEHREALRALLPDVSVLKLSEDEVDFLGEDVTTLVPAAIITRGGEGLRLVMGEHTLDVSPAPVEVVDTIGAGDTVMAVILSELDARGARLPESPEEWRPILERAAREAAETCAHAGARR</sequence>
<name>A0A9X1QLQ6_9CORY</name>
<organism evidence="7 8">
    <name type="scientific">Corynebacterium uropygiale</name>
    <dbReference type="NCBI Taxonomy" id="1775911"/>
    <lineage>
        <taxon>Bacteria</taxon>
        <taxon>Bacillati</taxon>
        <taxon>Actinomycetota</taxon>
        <taxon>Actinomycetes</taxon>
        <taxon>Mycobacteriales</taxon>
        <taxon>Corynebacteriaceae</taxon>
        <taxon>Corynebacterium</taxon>
    </lineage>
</organism>